<organism evidence="7 8">
    <name type="scientific">Pestalotiopsis fici (strain W106-1 / CGMCC3.15140)</name>
    <dbReference type="NCBI Taxonomy" id="1229662"/>
    <lineage>
        <taxon>Eukaryota</taxon>
        <taxon>Fungi</taxon>
        <taxon>Dikarya</taxon>
        <taxon>Ascomycota</taxon>
        <taxon>Pezizomycotina</taxon>
        <taxon>Sordariomycetes</taxon>
        <taxon>Xylariomycetidae</taxon>
        <taxon>Amphisphaeriales</taxon>
        <taxon>Sporocadaceae</taxon>
        <taxon>Pestalotiopsis</taxon>
    </lineage>
</organism>
<dbReference type="eggNOG" id="KOG1212">
    <property type="taxonomic scope" value="Eukaryota"/>
</dbReference>
<dbReference type="Pfam" id="PF01425">
    <property type="entry name" value="Amidase"/>
    <property type="match status" value="1"/>
</dbReference>
<reference evidence="8" key="1">
    <citation type="journal article" date="2015" name="BMC Genomics">
        <title>Genomic and transcriptomic analysis of the endophytic fungus Pestalotiopsis fici reveals its lifestyle and high potential for synthesis of natural products.</title>
        <authorList>
            <person name="Wang X."/>
            <person name="Zhang X."/>
            <person name="Liu L."/>
            <person name="Xiang M."/>
            <person name="Wang W."/>
            <person name="Sun X."/>
            <person name="Che Y."/>
            <person name="Guo L."/>
            <person name="Liu G."/>
            <person name="Guo L."/>
            <person name="Wang C."/>
            <person name="Yin W.B."/>
            <person name="Stadler M."/>
            <person name="Zhang X."/>
            <person name="Liu X."/>
        </authorList>
    </citation>
    <scope>NUCLEOTIDE SEQUENCE [LARGE SCALE GENOMIC DNA]</scope>
    <source>
        <strain evidence="8">W106-1 / CGMCC3.15140</strain>
    </source>
</reference>
<dbReference type="PANTHER" id="PTHR46072">
    <property type="entry name" value="AMIDASE-RELATED-RELATED"/>
    <property type="match status" value="1"/>
</dbReference>
<accession>W3WNP7</accession>
<dbReference type="KEGG" id="pfy:PFICI_12427"/>
<evidence type="ECO:0000256" key="3">
    <source>
        <dbReference type="ARBA" id="ARBA00012922"/>
    </source>
</evidence>
<dbReference type="Proteomes" id="UP000030651">
    <property type="component" value="Unassembled WGS sequence"/>
</dbReference>
<keyword evidence="8" id="KW-1185">Reference proteome</keyword>
<dbReference type="HOGENOM" id="CLU_009600_9_2_1"/>
<dbReference type="InParanoid" id="W3WNP7"/>
<dbReference type="GO" id="GO:0004040">
    <property type="term" value="F:amidase activity"/>
    <property type="evidence" value="ECO:0007669"/>
    <property type="project" value="UniProtKB-EC"/>
</dbReference>
<dbReference type="PIRSF" id="PIRSF001221">
    <property type="entry name" value="Amidase_fungi"/>
    <property type="match status" value="1"/>
</dbReference>
<dbReference type="EMBL" id="KI912118">
    <property type="protein sequence ID" value="ETS75483.1"/>
    <property type="molecule type" value="Genomic_DNA"/>
</dbReference>
<gene>
    <name evidence="7" type="ORF">PFICI_12427</name>
</gene>
<dbReference type="Gene3D" id="3.90.1300.10">
    <property type="entry name" value="Amidase signature (AS) domain"/>
    <property type="match status" value="1"/>
</dbReference>
<dbReference type="InterPro" id="IPR020556">
    <property type="entry name" value="Amidase_CS"/>
</dbReference>
<dbReference type="OrthoDB" id="6428749at2759"/>
<comment type="similarity">
    <text evidence="2">Belongs to the amidase family.</text>
</comment>
<feature type="active site" description="Charge relay system" evidence="5">
    <location>
        <position position="202"/>
    </location>
</feature>
<proteinExistence type="inferred from homology"/>
<evidence type="ECO:0000256" key="5">
    <source>
        <dbReference type="PIRSR" id="PIRSR001221-1"/>
    </source>
</evidence>
<dbReference type="FunCoup" id="W3WNP7">
    <property type="interactions" value="73"/>
</dbReference>
<evidence type="ECO:0000256" key="4">
    <source>
        <dbReference type="ARBA" id="ARBA00022801"/>
    </source>
</evidence>
<sequence>MDWTTASANKRSALDATIPPEWRLDVSWNDDPPMGFWAKSRVLTPKELTITEMPATLLVQELANGKLTAVAVTTAFCKRAALAHQLTNCLHEFFPDLAIAKARSLDEYFAKHKKVIGPLHGLPISLKDQARIKGVETSMGYVSWLDKKETEDSALTMLLEKAGAVLYVKTSVPQTLLCCETINNVFGRTINPRNRDWSCGGSSGGEGAIVAMRGSIIGVGTDLGGSIRVPAAFNSLFGLRPSHGRLPYAKLANTMEGQEAIHSVCGPICHSIPDMRLFVQSILSQNPWMYDSKVVPMPWRKHEEDAIKTKISSRSLTIGYYSCDGNVLPHPPILRAVEIVKRRLAKAGHMVVPWQPYKHAFAADLASRLCVADGGTEIFSNLRASGEPAIPNIDYLIRPEQPKMDVNELWNAQLQKWNYQNEYLEKIRCFEEKHGRELDAIIAPTSPYACVRHNKFNYYGYATVINVLDYTSVVIPVTFATKSIDRASYQFAPLSDLDRLVQAEYDPEAYHGAPAAVQVIGRRLTEERIMCIAEELVRLLRDD</sequence>
<dbReference type="RefSeq" id="XP_007839199.1">
    <property type="nucleotide sequence ID" value="XM_007841008.1"/>
</dbReference>
<feature type="active site" description="Acyl-ester intermediate" evidence="5">
    <location>
        <position position="226"/>
    </location>
</feature>
<evidence type="ECO:0000256" key="2">
    <source>
        <dbReference type="ARBA" id="ARBA00009199"/>
    </source>
</evidence>
<dbReference type="PROSITE" id="PS00571">
    <property type="entry name" value="AMIDASES"/>
    <property type="match status" value="1"/>
</dbReference>
<evidence type="ECO:0000313" key="7">
    <source>
        <dbReference type="EMBL" id="ETS75483.1"/>
    </source>
</evidence>
<dbReference type="InterPro" id="IPR023631">
    <property type="entry name" value="Amidase_dom"/>
</dbReference>
<dbReference type="SUPFAM" id="SSF75304">
    <property type="entry name" value="Amidase signature (AS) enzymes"/>
    <property type="match status" value="1"/>
</dbReference>
<dbReference type="GeneID" id="19277440"/>
<dbReference type="InterPro" id="IPR036928">
    <property type="entry name" value="AS_sf"/>
</dbReference>
<protein>
    <recommendedName>
        <fullName evidence="3">amidase</fullName>
        <ecNumber evidence="3">3.5.1.4</ecNumber>
    </recommendedName>
</protein>
<dbReference type="EC" id="3.5.1.4" evidence="3"/>
<dbReference type="PANTHER" id="PTHR46072:SF9">
    <property type="entry name" value="ACETAMIDASE"/>
    <property type="match status" value="1"/>
</dbReference>
<dbReference type="STRING" id="1229662.W3WNP7"/>
<evidence type="ECO:0000313" key="8">
    <source>
        <dbReference type="Proteomes" id="UP000030651"/>
    </source>
</evidence>
<name>W3WNP7_PESFW</name>
<feature type="domain" description="Amidase" evidence="6">
    <location>
        <begin position="72"/>
        <end position="529"/>
    </location>
</feature>
<dbReference type="OMA" id="QFKYYGY"/>
<comment type="catalytic activity">
    <reaction evidence="1">
        <text>a monocarboxylic acid amide + H2O = a monocarboxylate + NH4(+)</text>
        <dbReference type="Rhea" id="RHEA:12020"/>
        <dbReference type="ChEBI" id="CHEBI:15377"/>
        <dbReference type="ChEBI" id="CHEBI:28938"/>
        <dbReference type="ChEBI" id="CHEBI:35757"/>
        <dbReference type="ChEBI" id="CHEBI:83628"/>
        <dbReference type="EC" id="3.5.1.4"/>
    </reaction>
</comment>
<dbReference type="AlphaFoldDB" id="W3WNP7"/>
<evidence type="ECO:0000256" key="1">
    <source>
        <dbReference type="ARBA" id="ARBA00001311"/>
    </source>
</evidence>
<feature type="active site" description="Charge relay system" evidence="5">
    <location>
        <position position="127"/>
    </location>
</feature>
<keyword evidence="4" id="KW-0378">Hydrolase</keyword>
<evidence type="ECO:0000259" key="6">
    <source>
        <dbReference type="Pfam" id="PF01425"/>
    </source>
</evidence>